<feature type="transmembrane region" description="Helical" evidence="1">
    <location>
        <begin position="37"/>
        <end position="61"/>
    </location>
</feature>
<keyword evidence="3" id="KW-1185">Reference proteome</keyword>
<evidence type="ECO:0000313" key="3">
    <source>
        <dbReference type="Proteomes" id="UP001165121"/>
    </source>
</evidence>
<comment type="caution">
    <text evidence="2">The sequence shown here is derived from an EMBL/GenBank/DDBJ whole genome shotgun (WGS) entry which is preliminary data.</text>
</comment>
<gene>
    <name evidence="2" type="ORF">Pfra01_002100300</name>
</gene>
<keyword evidence="1" id="KW-0472">Membrane</keyword>
<keyword evidence="1" id="KW-0812">Transmembrane</keyword>
<organism evidence="2 3">
    <name type="scientific">Phytophthora fragariaefolia</name>
    <dbReference type="NCBI Taxonomy" id="1490495"/>
    <lineage>
        <taxon>Eukaryota</taxon>
        <taxon>Sar</taxon>
        <taxon>Stramenopiles</taxon>
        <taxon>Oomycota</taxon>
        <taxon>Peronosporomycetes</taxon>
        <taxon>Peronosporales</taxon>
        <taxon>Peronosporaceae</taxon>
        <taxon>Phytophthora</taxon>
    </lineage>
</organism>
<dbReference type="Proteomes" id="UP001165121">
    <property type="component" value="Unassembled WGS sequence"/>
</dbReference>
<dbReference type="EMBL" id="BSXT01002940">
    <property type="protein sequence ID" value="GMF51726.1"/>
    <property type="molecule type" value="Genomic_DNA"/>
</dbReference>
<keyword evidence="1" id="KW-1133">Transmembrane helix</keyword>
<dbReference type="OrthoDB" id="10261361at2759"/>
<name>A0A9W7D088_9STRA</name>
<accession>A0A9W7D088</accession>
<dbReference type="AlphaFoldDB" id="A0A9W7D088"/>
<reference evidence="2" key="1">
    <citation type="submission" date="2023-04" db="EMBL/GenBank/DDBJ databases">
        <title>Phytophthora fragariaefolia NBRC 109709.</title>
        <authorList>
            <person name="Ichikawa N."/>
            <person name="Sato H."/>
            <person name="Tonouchi N."/>
        </authorList>
    </citation>
    <scope>NUCLEOTIDE SEQUENCE</scope>
    <source>
        <strain evidence="2">NBRC 109709</strain>
    </source>
</reference>
<sequence length="143" mass="16298">MELLSKFTALTTAVGETAVDYAKKNHWIWSLDRAFQFMGFVVVIHGTNLVVMILVALMSLLGDESFRIRFKQIVGRLSFSDTSRGISDASSKDVIMKWNVKNEAKHRIWQPFWRAVLLAIASPDEDQRNIQVRPNETERVGST</sequence>
<protein>
    <submittedName>
        <fullName evidence="2">Unnamed protein product</fullName>
    </submittedName>
</protein>
<proteinExistence type="predicted"/>
<evidence type="ECO:0000313" key="2">
    <source>
        <dbReference type="EMBL" id="GMF51726.1"/>
    </source>
</evidence>
<evidence type="ECO:0000256" key="1">
    <source>
        <dbReference type="SAM" id="Phobius"/>
    </source>
</evidence>